<organism evidence="1 2">
    <name type="scientific">Tetragonisca angustula</name>
    <dbReference type="NCBI Taxonomy" id="166442"/>
    <lineage>
        <taxon>Eukaryota</taxon>
        <taxon>Metazoa</taxon>
        <taxon>Ecdysozoa</taxon>
        <taxon>Arthropoda</taxon>
        <taxon>Hexapoda</taxon>
        <taxon>Insecta</taxon>
        <taxon>Pterygota</taxon>
        <taxon>Neoptera</taxon>
        <taxon>Endopterygota</taxon>
        <taxon>Hymenoptera</taxon>
        <taxon>Apocrita</taxon>
        <taxon>Aculeata</taxon>
        <taxon>Apoidea</taxon>
        <taxon>Anthophila</taxon>
        <taxon>Apidae</taxon>
        <taxon>Tetragonisca</taxon>
    </lineage>
</organism>
<proteinExistence type="predicted"/>
<dbReference type="Proteomes" id="UP001432146">
    <property type="component" value="Unassembled WGS sequence"/>
</dbReference>
<accession>A0AAW0ZA12</accession>
<name>A0AAW0ZA12_9HYME</name>
<evidence type="ECO:0000313" key="1">
    <source>
        <dbReference type="EMBL" id="KAK9294377.1"/>
    </source>
</evidence>
<dbReference type="EMBL" id="JAWNGG020000323">
    <property type="protein sequence ID" value="KAK9294377.1"/>
    <property type="molecule type" value="Genomic_DNA"/>
</dbReference>
<sequence>MDCRPENVQNDVEGMGASTFAAFLRSSISESSASERSQQKRIHDNIYISTSGIKRIGRDGNVRARTGVVTPLEVRHCDEKGKKKDKGRSLLDVAPRFYGFMVFFNPLRPFSASACLSKRNWRERLENAI</sequence>
<keyword evidence="2" id="KW-1185">Reference proteome</keyword>
<reference evidence="1 2" key="1">
    <citation type="submission" date="2024-05" db="EMBL/GenBank/DDBJ databases">
        <title>The nuclear and mitochondrial genome assemblies of Tetragonisca angustula (Apidae: Meliponini), a tiny yet remarkable pollinator in the Neotropics.</title>
        <authorList>
            <person name="Ferrari R."/>
            <person name="Ricardo P.C."/>
            <person name="Dias F.C."/>
            <person name="Araujo N.S."/>
            <person name="Soares D.O."/>
            <person name="Zhou Q.-S."/>
            <person name="Zhu C.-D."/>
            <person name="Coutinho L."/>
            <person name="Airas M.C."/>
            <person name="Batista T.M."/>
        </authorList>
    </citation>
    <scope>NUCLEOTIDE SEQUENCE [LARGE SCALE GENOMIC DNA]</scope>
    <source>
        <strain evidence="1">ASF017062</strain>
        <tissue evidence="1">Abdomen</tissue>
    </source>
</reference>
<comment type="caution">
    <text evidence="1">The sequence shown here is derived from an EMBL/GenBank/DDBJ whole genome shotgun (WGS) entry which is preliminary data.</text>
</comment>
<dbReference type="AlphaFoldDB" id="A0AAW0ZA12"/>
<gene>
    <name evidence="1" type="ORF">QLX08_010975</name>
</gene>
<evidence type="ECO:0000313" key="2">
    <source>
        <dbReference type="Proteomes" id="UP001432146"/>
    </source>
</evidence>
<protein>
    <submittedName>
        <fullName evidence="1">Uncharacterized protein</fullName>
    </submittedName>
</protein>